<dbReference type="PANTHER" id="PTHR37305:SF1">
    <property type="entry name" value="MEMBRANE PROTEIN"/>
    <property type="match status" value="1"/>
</dbReference>
<evidence type="ECO:0000256" key="1">
    <source>
        <dbReference type="SAM" id="Phobius"/>
    </source>
</evidence>
<protein>
    <submittedName>
        <fullName evidence="2">ABC-2 type transport system permease protein</fullName>
    </submittedName>
</protein>
<keyword evidence="1" id="KW-0472">Membrane</keyword>
<organism evidence="2 3">
    <name type="scientific">Lihuaxuella thermophila</name>
    <dbReference type="NCBI Taxonomy" id="1173111"/>
    <lineage>
        <taxon>Bacteria</taxon>
        <taxon>Bacillati</taxon>
        <taxon>Bacillota</taxon>
        <taxon>Bacilli</taxon>
        <taxon>Bacillales</taxon>
        <taxon>Thermoactinomycetaceae</taxon>
        <taxon>Lihuaxuella</taxon>
    </lineage>
</organism>
<feature type="transmembrane region" description="Helical" evidence="1">
    <location>
        <begin position="105"/>
        <end position="131"/>
    </location>
</feature>
<feature type="transmembrane region" description="Helical" evidence="1">
    <location>
        <begin position="151"/>
        <end position="171"/>
    </location>
</feature>
<gene>
    <name evidence="2" type="ORF">SAMN05444955_103197</name>
</gene>
<feature type="transmembrane region" description="Helical" evidence="1">
    <location>
        <begin position="232"/>
        <end position="252"/>
    </location>
</feature>
<keyword evidence="1" id="KW-1133">Transmembrane helix</keyword>
<keyword evidence="1" id="KW-0812">Transmembrane</keyword>
<proteinExistence type="predicted"/>
<dbReference type="RefSeq" id="WP_170839737.1">
    <property type="nucleotide sequence ID" value="NZ_FOCQ01000003.1"/>
</dbReference>
<dbReference type="AlphaFoldDB" id="A0A1H8CBQ5"/>
<dbReference type="PANTHER" id="PTHR37305">
    <property type="entry name" value="INTEGRAL MEMBRANE PROTEIN-RELATED"/>
    <property type="match status" value="1"/>
</dbReference>
<sequence length="259" mass="29462">MPNLWSLIRMENLKIFERSRTWVFFGALITCSFIIAWIMNWFGFLNAGRDDAWEFVWSSVQTLFLAKLLASVIAGDIVSSEFAWGTAKLLLIRPASRTKILFAKYMAVLIFVALCMILTLFSSFLFGAMFFGIRFDVQYVTPKWQDIGAVYGLFFVEIIMTATFAFMLSAISRSSSFSIGLSVFFILAGPAVVELCRMVGFDGGKYLLSANMNLRQYMEGNNPLFEGMSPGFSITVLLIYFFVFHLLSWISFTRRDIDV</sequence>
<dbReference type="Proteomes" id="UP000199695">
    <property type="component" value="Unassembled WGS sequence"/>
</dbReference>
<feature type="transmembrane region" description="Helical" evidence="1">
    <location>
        <begin position="21"/>
        <end position="44"/>
    </location>
</feature>
<feature type="transmembrane region" description="Helical" evidence="1">
    <location>
        <begin position="64"/>
        <end position="84"/>
    </location>
</feature>
<reference evidence="2 3" key="1">
    <citation type="submission" date="2016-10" db="EMBL/GenBank/DDBJ databases">
        <authorList>
            <person name="de Groot N.N."/>
        </authorList>
    </citation>
    <scope>NUCLEOTIDE SEQUENCE [LARGE SCALE GENOMIC DNA]</scope>
    <source>
        <strain evidence="2 3">DSM 46701</strain>
    </source>
</reference>
<dbReference type="EMBL" id="FOCQ01000003">
    <property type="protein sequence ID" value="SEM92495.1"/>
    <property type="molecule type" value="Genomic_DNA"/>
</dbReference>
<keyword evidence="3" id="KW-1185">Reference proteome</keyword>
<name>A0A1H8CBQ5_9BACL</name>
<evidence type="ECO:0000313" key="2">
    <source>
        <dbReference type="EMBL" id="SEM92495.1"/>
    </source>
</evidence>
<evidence type="ECO:0000313" key="3">
    <source>
        <dbReference type="Proteomes" id="UP000199695"/>
    </source>
</evidence>
<dbReference type="Pfam" id="PF12730">
    <property type="entry name" value="ABC2_membrane_4"/>
    <property type="match status" value="1"/>
</dbReference>
<feature type="transmembrane region" description="Helical" evidence="1">
    <location>
        <begin position="178"/>
        <end position="200"/>
    </location>
</feature>
<accession>A0A1H8CBQ5</accession>
<dbReference type="STRING" id="1173111.SAMN05444955_103197"/>